<dbReference type="Pfam" id="PF12697">
    <property type="entry name" value="Abhydrolase_6"/>
    <property type="match status" value="1"/>
</dbReference>
<dbReference type="Proteomes" id="UP000501179">
    <property type="component" value="Chromosome"/>
</dbReference>
<dbReference type="Gene3D" id="3.40.50.1820">
    <property type="entry name" value="alpha/beta hydrolase"/>
    <property type="match status" value="1"/>
</dbReference>
<dbReference type="InterPro" id="IPR000073">
    <property type="entry name" value="AB_hydrolase_1"/>
</dbReference>
<dbReference type="SUPFAM" id="SSF53474">
    <property type="entry name" value="alpha/beta-Hydrolases"/>
    <property type="match status" value="1"/>
</dbReference>
<sequence length="249" mass="26977">MRVFVHGVPETPVVWDALRESLGGDSVALALPGFGTALPAGFTPTKDAYASWLADELKSFQEPVDLVGHDWGALLTLRVATAGDVPLRSWACDGGSVFHPDFTWNYAWATTLITPGAGEEMLLRRRHSTPQEAGALQVGQGVPEKAAARMFAGHDETMSRCILGLYRSAVPNVSADWGAQAHTPTPAPGMILLPTRDQVDDARLSRQVADRLGARFEVLDGLTHWWMYDHTGRTTSALERFWSAVGQAG</sequence>
<protein>
    <submittedName>
        <fullName evidence="2">Alpha/beta hydrolase</fullName>
    </submittedName>
</protein>
<name>A0A6G9GUL2_9ACTN</name>
<dbReference type="KEGG" id="slia:HA039_05900"/>
<proteinExistence type="predicted"/>
<accession>A0A6G9GUL2</accession>
<dbReference type="AlphaFoldDB" id="A0A6G9GUL2"/>
<keyword evidence="3" id="KW-1185">Reference proteome</keyword>
<dbReference type="RefSeq" id="WP_167024785.1">
    <property type="nucleotide sequence ID" value="NZ_CP050177.1"/>
</dbReference>
<reference evidence="2 3" key="1">
    <citation type="submission" date="2020-03" db="EMBL/GenBank/DDBJ databases">
        <title>A novel species.</title>
        <authorList>
            <person name="Gao J."/>
        </authorList>
    </citation>
    <scope>NUCLEOTIDE SEQUENCE [LARGE SCALE GENOMIC DNA]</scope>
    <source>
        <strain evidence="2 3">QMT-12</strain>
    </source>
</reference>
<organism evidence="2 3">
    <name type="scientific">Streptomyces liangshanensis</name>
    <dbReference type="NCBI Taxonomy" id="2717324"/>
    <lineage>
        <taxon>Bacteria</taxon>
        <taxon>Bacillati</taxon>
        <taxon>Actinomycetota</taxon>
        <taxon>Actinomycetes</taxon>
        <taxon>Kitasatosporales</taxon>
        <taxon>Streptomycetaceae</taxon>
        <taxon>Streptomyces</taxon>
    </lineage>
</organism>
<evidence type="ECO:0000313" key="3">
    <source>
        <dbReference type="Proteomes" id="UP000501179"/>
    </source>
</evidence>
<feature type="domain" description="AB hydrolase-1" evidence="1">
    <location>
        <begin position="3"/>
        <end position="231"/>
    </location>
</feature>
<evidence type="ECO:0000259" key="1">
    <source>
        <dbReference type="Pfam" id="PF12697"/>
    </source>
</evidence>
<dbReference type="EMBL" id="CP050177">
    <property type="protein sequence ID" value="QIQ01884.1"/>
    <property type="molecule type" value="Genomic_DNA"/>
</dbReference>
<gene>
    <name evidence="2" type="ORF">HA039_05900</name>
</gene>
<keyword evidence="2" id="KW-0378">Hydrolase</keyword>
<dbReference type="GO" id="GO:0016787">
    <property type="term" value="F:hydrolase activity"/>
    <property type="evidence" value="ECO:0007669"/>
    <property type="project" value="UniProtKB-KW"/>
</dbReference>
<dbReference type="InterPro" id="IPR029058">
    <property type="entry name" value="AB_hydrolase_fold"/>
</dbReference>
<evidence type="ECO:0000313" key="2">
    <source>
        <dbReference type="EMBL" id="QIQ01884.1"/>
    </source>
</evidence>